<dbReference type="PROSITE" id="PS50012">
    <property type="entry name" value="RCC1_3"/>
    <property type="match status" value="1"/>
</dbReference>
<sequence length="57" mass="5942">ARSTGAPCLGLPRRHGQLGHGVLEPEREPRLVEALAGVAMRELAAGGWHSATVSGEE</sequence>
<feature type="repeat" description="RCC1" evidence="1">
    <location>
        <begin position="4"/>
        <end position="56"/>
    </location>
</feature>
<dbReference type="OrthoDB" id="5370059at2759"/>
<dbReference type="Proteomes" id="UP000533954">
    <property type="component" value="Unassembled WGS sequence"/>
</dbReference>
<dbReference type="PANTHER" id="PTHR46849">
    <property type="entry name" value="RCC1 DOMAIN-CONTAINING PROTEIN 1"/>
    <property type="match status" value="1"/>
</dbReference>
<gene>
    <name evidence="3" type="primary">Rccd1_1</name>
    <name evidence="3" type="ORF">EUDELE_R00635</name>
</gene>
<feature type="non-terminal residue" evidence="3">
    <location>
        <position position="1"/>
    </location>
</feature>
<feature type="region of interest" description="Disordered" evidence="2">
    <location>
        <begin position="1"/>
        <end position="20"/>
    </location>
</feature>
<evidence type="ECO:0000256" key="2">
    <source>
        <dbReference type="SAM" id="MobiDB-lite"/>
    </source>
</evidence>
<dbReference type="PANTHER" id="PTHR46849:SF1">
    <property type="entry name" value="RCC1 DOMAIN-CONTAINING PROTEIN 1"/>
    <property type="match status" value="1"/>
</dbReference>
<dbReference type="Pfam" id="PF00415">
    <property type="entry name" value="RCC1"/>
    <property type="match status" value="1"/>
</dbReference>
<comment type="caution">
    <text evidence="3">The sequence shown here is derived from an EMBL/GenBank/DDBJ whole genome shotgun (WGS) entry which is preliminary data.</text>
</comment>
<protein>
    <submittedName>
        <fullName evidence="3">RCCD1 protein</fullName>
    </submittedName>
</protein>
<feature type="non-terminal residue" evidence="3">
    <location>
        <position position="57"/>
    </location>
</feature>
<dbReference type="InterPro" id="IPR000408">
    <property type="entry name" value="Reg_chr_condens"/>
</dbReference>
<organism evidence="3 4">
    <name type="scientific">Eudromia elegans</name>
    <name type="common">Elegant crested-tinamou</name>
    <dbReference type="NCBI Taxonomy" id="8805"/>
    <lineage>
        <taxon>Eukaryota</taxon>
        <taxon>Metazoa</taxon>
        <taxon>Chordata</taxon>
        <taxon>Craniata</taxon>
        <taxon>Vertebrata</taxon>
        <taxon>Euteleostomi</taxon>
        <taxon>Archelosauria</taxon>
        <taxon>Archosauria</taxon>
        <taxon>Dinosauria</taxon>
        <taxon>Saurischia</taxon>
        <taxon>Theropoda</taxon>
        <taxon>Coelurosauria</taxon>
        <taxon>Aves</taxon>
        <taxon>Palaeognathae</taxon>
        <taxon>Tinamiformes</taxon>
        <taxon>Tinamidae</taxon>
        <taxon>Eudromia</taxon>
    </lineage>
</organism>
<dbReference type="InterPro" id="IPR052830">
    <property type="entry name" value="RCC1_domain-containing"/>
</dbReference>
<accession>A0A7K7V6H2</accession>
<dbReference type="Gene3D" id="2.130.10.30">
    <property type="entry name" value="Regulator of chromosome condensation 1/beta-lactamase-inhibitor protein II"/>
    <property type="match status" value="1"/>
</dbReference>
<proteinExistence type="predicted"/>
<evidence type="ECO:0000313" key="3">
    <source>
        <dbReference type="EMBL" id="NXA36196.1"/>
    </source>
</evidence>
<evidence type="ECO:0000256" key="1">
    <source>
        <dbReference type="PROSITE-ProRule" id="PRU00235"/>
    </source>
</evidence>
<dbReference type="InterPro" id="IPR009091">
    <property type="entry name" value="RCC1/BLIP-II"/>
</dbReference>
<dbReference type="EMBL" id="VZSX01000045">
    <property type="protein sequence ID" value="NXA36196.1"/>
    <property type="molecule type" value="Genomic_DNA"/>
</dbReference>
<name>A0A7K7V6H2_EUDEL</name>
<dbReference type="PROSITE" id="PS00626">
    <property type="entry name" value="RCC1_2"/>
    <property type="match status" value="1"/>
</dbReference>
<reference evidence="3 4" key="1">
    <citation type="submission" date="2019-09" db="EMBL/GenBank/DDBJ databases">
        <title>Bird 10,000 Genomes (B10K) Project - Family phase.</title>
        <authorList>
            <person name="Zhang G."/>
        </authorList>
    </citation>
    <scope>NUCLEOTIDE SEQUENCE [LARGE SCALE GENOMIC DNA]</scope>
    <source>
        <strain evidence="3">B10K-LSUMZ-16893</strain>
    </source>
</reference>
<dbReference type="AlphaFoldDB" id="A0A7K7V6H2"/>
<keyword evidence="4" id="KW-1185">Reference proteome</keyword>
<dbReference type="SUPFAM" id="SSF50985">
    <property type="entry name" value="RCC1/BLIP-II"/>
    <property type="match status" value="1"/>
</dbReference>
<evidence type="ECO:0000313" key="4">
    <source>
        <dbReference type="Proteomes" id="UP000533954"/>
    </source>
</evidence>